<evidence type="ECO:0000313" key="2">
    <source>
        <dbReference type="EMBL" id="KAK3254956.1"/>
    </source>
</evidence>
<evidence type="ECO:0000313" key="3">
    <source>
        <dbReference type="Proteomes" id="UP001190700"/>
    </source>
</evidence>
<gene>
    <name evidence="2" type="ORF">CYMTET_35847</name>
</gene>
<feature type="non-terminal residue" evidence="2">
    <location>
        <position position="1"/>
    </location>
</feature>
<name>A0AAE0KN76_9CHLO</name>
<sequence length="166" mass="17222">GGHGCGGKWWEARGGSEEEKAITRPIRSILAVQADVGAQEEEAMVEEDLGGVSGGDLGEGEVGREEAKTVEVARGGGALIAVNVKKSQEGCPDEGGREERRGEEGGGGGGEGRRSRVAEGRAVVEMEVGEMVEVEEAGRAGRGNERRGLGGGEGHFHHPVRPQLSN</sequence>
<feature type="compositionally biased region" description="Basic and acidic residues" evidence="1">
    <location>
        <begin position="10"/>
        <end position="20"/>
    </location>
</feature>
<feature type="region of interest" description="Disordered" evidence="1">
    <location>
        <begin position="1"/>
        <end position="20"/>
    </location>
</feature>
<feature type="compositionally biased region" description="Basic and acidic residues" evidence="1">
    <location>
        <begin position="94"/>
        <end position="104"/>
    </location>
</feature>
<feature type="region of interest" description="Disordered" evidence="1">
    <location>
        <begin position="84"/>
        <end position="166"/>
    </location>
</feature>
<accession>A0AAE0KN76</accession>
<dbReference type="Proteomes" id="UP001190700">
    <property type="component" value="Unassembled WGS sequence"/>
</dbReference>
<organism evidence="2 3">
    <name type="scientific">Cymbomonas tetramitiformis</name>
    <dbReference type="NCBI Taxonomy" id="36881"/>
    <lineage>
        <taxon>Eukaryota</taxon>
        <taxon>Viridiplantae</taxon>
        <taxon>Chlorophyta</taxon>
        <taxon>Pyramimonadophyceae</taxon>
        <taxon>Pyramimonadales</taxon>
        <taxon>Pyramimonadaceae</taxon>
        <taxon>Cymbomonas</taxon>
    </lineage>
</organism>
<protein>
    <submittedName>
        <fullName evidence="2">Uncharacterized protein</fullName>
    </submittedName>
</protein>
<dbReference type="AlphaFoldDB" id="A0AAE0KN76"/>
<dbReference type="EMBL" id="LGRX02022995">
    <property type="protein sequence ID" value="KAK3254956.1"/>
    <property type="molecule type" value="Genomic_DNA"/>
</dbReference>
<feature type="compositionally biased region" description="Basic and acidic residues" evidence="1">
    <location>
        <begin position="111"/>
        <end position="124"/>
    </location>
</feature>
<feature type="compositionally biased region" description="Basic and acidic residues" evidence="1">
    <location>
        <begin position="136"/>
        <end position="148"/>
    </location>
</feature>
<reference evidence="2 3" key="1">
    <citation type="journal article" date="2015" name="Genome Biol. Evol.">
        <title>Comparative Genomics of a Bacterivorous Green Alga Reveals Evolutionary Causalities and Consequences of Phago-Mixotrophic Mode of Nutrition.</title>
        <authorList>
            <person name="Burns J.A."/>
            <person name="Paasch A."/>
            <person name="Narechania A."/>
            <person name="Kim E."/>
        </authorList>
    </citation>
    <scope>NUCLEOTIDE SEQUENCE [LARGE SCALE GENOMIC DNA]</scope>
    <source>
        <strain evidence="2 3">PLY_AMNH</strain>
    </source>
</reference>
<keyword evidence="3" id="KW-1185">Reference proteome</keyword>
<comment type="caution">
    <text evidence="2">The sequence shown here is derived from an EMBL/GenBank/DDBJ whole genome shotgun (WGS) entry which is preliminary data.</text>
</comment>
<evidence type="ECO:0000256" key="1">
    <source>
        <dbReference type="SAM" id="MobiDB-lite"/>
    </source>
</evidence>
<proteinExistence type="predicted"/>